<dbReference type="InterPro" id="IPR008042">
    <property type="entry name" value="Retrotrans_Pao"/>
</dbReference>
<dbReference type="AlphaFoldDB" id="A0A8X6X724"/>
<evidence type="ECO:0000256" key="1">
    <source>
        <dbReference type="SAM" id="MobiDB-lite"/>
    </source>
</evidence>
<dbReference type="Pfam" id="PF05380">
    <property type="entry name" value="Peptidase_A17"/>
    <property type="match status" value="1"/>
</dbReference>
<sequence length="137" mass="15464">MGFGDISFWSLHVFCNVSLHAYTTVIFLRCETNEKNLINFVAARLRVALLKGITIPDLELMATDSTAAISWMRSNDAWGTFVGNRVKEIYAFSRADQWSYVPSLSNPADLLSRGSPLQFSKSDRWSAPDWLKDPGDR</sequence>
<organism evidence="2 3">
    <name type="scientific">Trichonephila inaurata madagascariensis</name>
    <dbReference type="NCBI Taxonomy" id="2747483"/>
    <lineage>
        <taxon>Eukaryota</taxon>
        <taxon>Metazoa</taxon>
        <taxon>Ecdysozoa</taxon>
        <taxon>Arthropoda</taxon>
        <taxon>Chelicerata</taxon>
        <taxon>Arachnida</taxon>
        <taxon>Araneae</taxon>
        <taxon>Araneomorphae</taxon>
        <taxon>Entelegynae</taxon>
        <taxon>Araneoidea</taxon>
        <taxon>Nephilidae</taxon>
        <taxon>Trichonephila</taxon>
        <taxon>Trichonephila inaurata</taxon>
    </lineage>
</organism>
<evidence type="ECO:0000313" key="2">
    <source>
        <dbReference type="EMBL" id="GFY47367.1"/>
    </source>
</evidence>
<dbReference type="PANTHER" id="PTHR47331">
    <property type="entry name" value="PHD-TYPE DOMAIN-CONTAINING PROTEIN"/>
    <property type="match status" value="1"/>
</dbReference>
<reference evidence="2" key="1">
    <citation type="submission" date="2020-08" db="EMBL/GenBank/DDBJ databases">
        <title>Multicomponent nature underlies the extraordinary mechanical properties of spider dragline silk.</title>
        <authorList>
            <person name="Kono N."/>
            <person name="Nakamura H."/>
            <person name="Mori M."/>
            <person name="Yoshida Y."/>
            <person name="Ohtoshi R."/>
            <person name="Malay A.D."/>
            <person name="Moran D.A.P."/>
            <person name="Tomita M."/>
            <person name="Numata K."/>
            <person name="Arakawa K."/>
        </authorList>
    </citation>
    <scope>NUCLEOTIDE SEQUENCE</scope>
</reference>
<comment type="caution">
    <text evidence="2">The sequence shown here is derived from an EMBL/GenBank/DDBJ whole genome shotgun (WGS) entry which is preliminary data.</text>
</comment>
<keyword evidence="3" id="KW-1185">Reference proteome</keyword>
<evidence type="ECO:0000313" key="3">
    <source>
        <dbReference type="Proteomes" id="UP000886998"/>
    </source>
</evidence>
<proteinExistence type="predicted"/>
<feature type="region of interest" description="Disordered" evidence="1">
    <location>
        <begin position="118"/>
        <end position="137"/>
    </location>
</feature>
<dbReference type="OrthoDB" id="6513340at2759"/>
<feature type="compositionally biased region" description="Basic and acidic residues" evidence="1">
    <location>
        <begin position="121"/>
        <end position="137"/>
    </location>
</feature>
<dbReference type="Proteomes" id="UP000886998">
    <property type="component" value="Unassembled WGS sequence"/>
</dbReference>
<dbReference type="EMBL" id="BMAV01005919">
    <property type="protein sequence ID" value="GFY47367.1"/>
    <property type="molecule type" value="Genomic_DNA"/>
</dbReference>
<protein>
    <submittedName>
        <fullName evidence="2">Uncharacterized protein</fullName>
    </submittedName>
</protein>
<gene>
    <name evidence="2" type="primary">AVEN_189156_1</name>
    <name evidence="2" type="ORF">TNIN_150351</name>
</gene>
<accession>A0A8X6X724</accession>
<name>A0A8X6X724_9ARAC</name>
<dbReference type="PANTHER" id="PTHR47331:SF1">
    <property type="entry name" value="GAG-LIKE PROTEIN"/>
    <property type="match status" value="1"/>
</dbReference>